<proteinExistence type="predicted"/>
<keyword evidence="2" id="KW-1185">Reference proteome</keyword>
<evidence type="ECO:0000313" key="2">
    <source>
        <dbReference type="Proteomes" id="UP000005426"/>
    </source>
</evidence>
<sequence>MRCFREFWGVSGGAVLFSTALGGNFASQQRPGCRLVISGCAPPGSAAGRSLEYTTRGEKGLIMRNYDIFPLSCFCHLLGTSELIMKS</sequence>
<dbReference type="Proteomes" id="UP000005426">
    <property type="component" value="Unassembled WGS sequence"/>
</dbReference>
<evidence type="ECO:0000313" key="1">
    <source>
        <dbReference type="EMBL" id="EHK49006.1"/>
    </source>
</evidence>
<accession>G9NJD2</accession>
<organism evidence="1 2">
    <name type="scientific">Hypocrea atroviridis (strain ATCC 20476 / IMI 206040)</name>
    <name type="common">Trichoderma atroviride</name>
    <dbReference type="NCBI Taxonomy" id="452589"/>
    <lineage>
        <taxon>Eukaryota</taxon>
        <taxon>Fungi</taxon>
        <taxon>Dikarya</taxon>
        <taxon>Ascomycota</taxon>
        <taxon>Pezizomycotina</taxon>
        <taxon>Sordariomycetes</taxon>
        <taxon>Hypocreomycetidae</taxon>
        <taxon>Hypocreales</taxon>
        <taxon>Hypocreaceae</taxon>
        <taxon>Trichoderma</taxon>
    </lineage>
</organism>
<dbReference type="EMBL" id="ABDG02000017">
    <property type="protein sequence ID" value="EHK49006.1"/>
    <property type="molecule type" value="Genomic_DNA"/>
</dbReference>
<dbReference type="AlphaFoldDB" id="G9NJD2"/>
<reference evidence="1 2" key="1">
    <citation type="journal article" date="2011" name="Genome Biol.">
        <title>Comparative genome sequence analysis underscores mycoparasitism as the ancestral life style of Trichoderma.</title>
        <authorList>
            <person name="Kubicek C.P."/>
            <person name="Herrera-Estrella A."/>
            <person name="Seidl-Seiboth V."/>
            <person name="Martinez D.A."/>
            <person name="Druzhinina I.S."/>
            <person name="Thon M."/>
            <person name="Zeilinger S."/>
            <person name="Casas-Flores S."/>
            <person name="Horwitz B.A."/>
            <person name="Mukherjee P.K."/>
            <person name="Mukherjee M."/>
            <person name="Kredics L."/>
            <person name="Alcaraz L.D."/>
            <person name="Aerts A."/>
            <person name="Antal Z."/>
            <person name="Atanasova L."/>
            <person name="Cervantes-Badillo M.G."/>
            <person name="Challacombe J."/>
            <person name="Chertkov O."/>
            <person name="McCluskey K."/>
            <person name="Coulpier F."/>
            <person name="Deshpande N."/>
            <person name="von Doehren H."/>
            <person name="Ebbole D.J."/>
            <person name="Esquivel-Naranjo E.U."/>
            <person name="Fekete E."/>
            <person name="Flipphi M."/>
            <person name="Glaser F."/>
            <person name="Gomez-Rodriguez E.Y."/>
            <person name="Gruber S."/>
            <person name="Han C."/>
            <person name="Henrissat B."/>
            <person name="Hermosa R."/>
            <person name="Hernandez-Onate M."/>
            <person name="Karaffa L."/>
            <person name="Kosti I."/>
            <person name="Le Crom S."/>
            <person name="Lindquist E."/>
            <person name="Lucas S."/>
            <person name="Luebeck M."/>
            <person name="Luebeck P.S."/>
            <person name="Margeot A."/>
            <person name="Metz B."/>
            <person name="Misra M."/>
            <person name="Nevalainen H."/>
            <person name="Omann M."/>
            <person name="Packer N."/>
            <person name="Perrone G."/>
            <person name="Uresti-Rivera E.E."/>
            <person name="Salamov A."/>
            <person name="Schmoll M."/>
            <person name="Seiboth B."/>
            <person name="Shapiro H."/>
            <person name="Sukno S."/>
            <person name="Tamayo-Ramos J.A."/>
            <person name="Tisch D."/>
            <person name="Wiest A."/>
            <person name="Wilkinson H.H."/>
            <person name="Zhang M."/>
            <person name="Coutinho P.M."/>
            <person name="Kenerley C.M."/>
            <person name="Monte E."/>
            <person name="Baker S.E."/>
            <person name="Grigoriev I.V."/>
        </authorList>
    </citation>
    <scope>NUCLEOTIDE SEQUENCE [LARGE SCALE GENOMIC DNA]</scope>
    <source>
        <strain evidence="2">ATCC 20476 / IMI 206040</strain>
    </source>
</reference>
<gene>
    <name evidence="1" type="ORF">TRIATDRAFT_297742</name>
</gene>
<name>G9NJD2_HYPAI</name>
<protein>
    <submittedName>
        <fullName evidence="1">Uncharacterized protein</fullName>
    </submittedName>
</protein>
<comment type="caution">
    <text evidence="1">The sequence shown here is derived from an EMBL/GenBank/DDBJ whole genome shotgun (WGS) entry which is preliminary data.</text>
</comment>
<dbReference type="HOGENOM" id="CLU_2483636_0_0_1"/>